<accession>A0A7D6I6B4</accession>
<feature type="region of interest" description="Disordered" evidence="1">
    <location>
        <begin position="19"/>
        <end position="50"/>
    </location>
</feature>
<evidence type="ECO:0000313" key="4">
    <source>
        <dbReference type="Proteomes" id="UP000510682"/>
    </source>
</evidence>
<keyword evidence="2" id="KW-0472">Membrane</keyword>
<dbReference type="KEGG" id="mgor:H0P51_03135"/>
<name>A0A7D6I6B4_9MYCO</name>
<feature type="compositionally biased region" description="Low complexity" evidence="1">
    <location>
        <begin position="113"/>
        <end position="124"/>
    </location>
</feature>
<feature type="compositionally biased region" description="Low complexity" evidence="1">
    <location>
        <begin position="131"/>
        <end position="140"/>
    </location>
</feature>
<dbReference type="Proteomes" id="UP000510682">
    <property type="component" value="Chromosome"/>
</dbReference>
<reference evidence="4" key="1">
    <citation type="submission" date="2020-07" db="EMBL/GenBank/DDBJ databases">
        <title>Description of Mycobacterium gordonae subsp. intergordonae subsp.nov. and Mycobacterium gordonae subsp. gordonae subsp. nov.</title>
        <authorList>
            <person name="Yu X."/>
        </authorList>
    </citation>
    <scope>NUCLEOTIDE SEQUENCE [LARGE SCALE GENOMIC DNA]</scope>
    <source>
        <strain evidence="4">24</strain>
    </source>
</reference>
<dbReference type="AlphaFoldDB" id="A0A7D6I6B4"/>
<dbReference type="InterPro" id="IPR021417">
    <property type="entry name" value="DUF3060"/>
</dbReference>
<keyword evidence="2" id="KW-1133">Transmembrane helix</keyword>
<reference evidence="3 4" key="2">
    <citation type="submission" date="2020-07" db="EMBL/GenBank/DDBJ databases">
        <authorList>
            <person name="Yu X."/>
        </authorList>
    </citation>
    <scope>NUCLEOTIDE SEQUENCE [LARGE SCALE GENOMIC DNA]</scope>
    <source>
        <strain evidence="4">24</strain>
    </source>
</reference>
<evidence type="ECO:0000313" key="3">
    <source>
        <dbReference type="EMBL" id="QLL07998.1"/>
    </source>
</evidence>
<protein>
    <submittedName>
        <fullName evidence="3">DUF3060 domain-containing protein</fullName>
    </submittedName>
</protein>
<evidence type="ECO:0000256" key="1">
    <source>
        <dbReference type="SAM" id="MobiDB-lite"/>
    </source>
</evidence>
<feature type="compositionally biased region" description="Pro residues" evidence="1">
    <location>
        <begin position="35"/>
        <end position="50"/>
    </location>
</feature>
<proteinExistence type="predicted"/>
<feature type="transmembrane region" description="Helical" evidence="2">
    <location>
        <begin position="76"/>
        <end position="100"/>
    </location>
</feature>
<dbReference type="EMBL" id="CP059165">
    <property type="protein sequence ID" value="QLL07998.1"/>
    <property type="molecule type" value="Genomic_DNA"/>
</dbReference>
<sequence>MNPEDDPEARIRELEQPLAEAARASELGDGGGYSYPPPPPGPVPPPAAMPAPGTPPPYGYGSAYAVGARKSSGFRWFWVLAAVGILGLLVLVGGIAAYAARQFSHGDAALNAPPASGSATTAPKNPGPTTPGGKTDATGPGPSPTPGPVVVSGINENRTIACDGNTVTVSGISNTVTLTGHCASVAVSGLQNVVTIDTTDSIDASGLNNKVTFRSGAPKISNSGSGNVVEPG</sequence>
<evidence type="ECO:0000256" key="2">
    <source>
        <dbReference type="SAM" id="Phobius"/>
    </source>
</evidence>
<gene>
    <name evidence="3" type="ORF">H0P51_03135</name>
</gene>
<feature type="region of interest" description="Disordered" evidence="1">
    <location>
        <begin position="113"/>
        <end position="152"/>
    </location>
</feature>
<keyword evidence="2" id="KW-0812">Transmembrane</keyword>
<reference evidence="4" key="3">
    <citation type="submission" date="2023-07" db="EMBL/GenBank/DDBJ databases">
        <title>Description of Mycobacterium gordonae subsp. intergordonae subsp.nov. and Mycobacterium gordonae subsp. gordonae subsp. nov.</title>
        <authorList>
            <person name="Huang H."/>
        </authorList>
    </citation>
    <scope>NUCLEOTIDE SEQUENCE [LARGE SCALE GENOMIC DNA]</scope>
    <source>
        <strain evidence="4">24</strain>
    </source>
</reference>
<organism evidence="3 4">
    <name type="scientific">Mycobacterium vicinigordonae</name>
    <dbReference type="NCBI Taxonomy" id="1719132"/>
    <lineage>
        <taxon>Bacteria</taxon>
        <taxon>Bacillati</taxon>
        <taxon>Actinomycetota</taxon>
        <taxon>Actinomycetes</taxon>
        <taxon>Mycobacteriales</taxon>
        <taxon>Mycobacteriaceae</taxon>
        <taxon>Mycobacterium</taxon>
    </lineage>
</organism>
<dbReference type="Pfam" id="PF11259">
    <property type="entry name" value="DUF3060"/>
    <property type="match status" value="1"/>
</dbReference>
<keyword evidence="4" id="KW-1185">Reference proteome</keyword>
<dbReference type="RefSeq" id="WP_180916598.1">
    <property type="nucleotide sequence ID" value="NZ_CP059165.1"/>
</dbReference>